<name>A0A448YTQ1_BRENA</name>
<dbReference type="PANTHER" id="PTHR48081:SF33">
    <property type="entry name" value="KYNURENINE FORMAMIDASE"/>
    <property type="match status" value="1"/>
</dbReference>
<dbReference type="OrthoDB" id="420264at2759"/>
<dbReference type="AlphaFoldDB" id="A0A448YTQ1"/>
<gene>
    <name evidence="3" type="ORF">BRENAR_LOCUS5028</name>
</gene>
<dbReference type="EMBL" id="CAACVR010000076">
    <property type="protein sequence ID" value="VEU24300.1"/>
    <property type="molecule type" value="Genomic_DNA"/>
</dbReference>
<dbReference type="Proteomes" id="UP000290900">
    <property type="component" value="Unassembled WGS sequence"/>
</dbReference>
<dbReference type="STRING" id="13370.A0A448YTQ1"/>
<sequence length="259" mass="29662">MREIRSYKYDDKSPRQVYKVYKLTISSHVTIRYPIVFIHGGAWRDPANTCDDFDKLVTFVEQLLNTGGPTKEFELFSVDYRLSPGVKHPMHMLDVMEALSSIGKRHHIDEVTFCGHSVGSTLITQILENEGTVCPRVKRAIFLDGIYDIPLMLKEYPEYQGFVSEAFEGPDYNRSNMISACSANDSVKSVYGKLESITIIHSTKDELLSLKQPERFYSWLLTAGVEKDLIDRHYCDYGKHNDVYQSPEVAKVLVLKEFS</sequence>
<dbReference type="InterPro" id="IPR049492">
    <property type="entry name" value="BD-FAE-like_dom"/>
</dbReference>
<evidence type="ECO:0000256" key="1">
    <source>
        <dbReference type="ARBA" id="ARBA00022801"/>
    </source>
</evidence>
<dbReference type="InterPro" id="IPR050300">
    <property type="entry name" value="GDXG_lipolytic_enzyme"/>
</dbReference>
<dbReference type="SUPFAM" id="SSF53474">
    <property type="entry name" value="alpha/beta-Hydrolases"/>
    <property type="match status" value="1"/>
</dbReference>
<evidence type="ECO:0000313" key="4">
    <source>
        <dbReference type="Proteomes" id="UP000290900"/>
    </source>
</evidence>
<organism evidence="3 4">
    <name type="scientific">Brettanomyces naardenensis</name>
    <name type="common">Yeast</name>
    <dbReference type="NCBI Taxonomy" id="13370"/>
    <lineage>
        <taxon>Eukaryota</taxon>
        <taxon>Fungi</taxon>
        <taxon>Dikarya</taxon>
        <taxon>Ascomycota</taxon>
        <taxon>Saccharomycotina</taxon>
        <taxon>Pichiomycetes</taxon>
        <taxon>Pichiales</taxon>
        <taxon>Pichiaceae</taxon>
        <taxon>Brettanomyces</taxon>
    </lineage>
</organism>
<dbReference type="GO" id="GO:0016787">
    <property type="term" value="F:hydrolase activity"/>
    <property type="evidence" value="ECO:0007669"/>
    <property type="project" value="UniProtKB-KW"/>
</dbReference>
<keyword evidence="4" id="KW-1185">Reference proteome</keyword>
<protein>
    <submittedName>
        <fullName evidence="3">DEKNAAC105644</fullName>
    </submittedName>
</protein>
<dbReference type="InterPro" id="IPR029058">
    <property type="entry name" value="AB_hydrolase_fold"/>
</dbReference>
<proteinExistence type="predicted"/>
<accession>A0A448YTQ1</accession>
<dbReference type="PANTHER" id="PTHR48081">
    <property type="entry name" value="AB HYDROLASE SUPERFAMILY PROTEIN C4A8.06C"/>
    <property type="match status" value="1"/>
</dbReference>
<dbReference type="Pfam" id="PF20434">
    <property type="entry name" value="BD-FAE"/>
    <property type="match status" value="1"/>
</dbReference>
<evidence type="ECO:0000259" key="2">
    <source>
        <dbReference type="Pfam" id="PF20434"/>
    </source>
</evidence>
<keyword evidence="1" id="KW-0378">Hydrolase</keyword>
<feature type="domain" description="BD-FAE-like" evidence="2">
    <location>
        <begin position="35"/>
        <end position="220"/>
    </location>
</feature>
<dbReference type="InParanoid" id="A0A448YTQ1"/>
<dbReference type="FunCoup" id="A0A448YTQ1">
    <property type="interactions" value="130"/>
</dbReference>
<evidence type="ECO:0000313" key="3">
    <source>
        <dbReference type="EMBL" id="VEU24300.1"/>
    </source>
</evidence>
<dbReference type="Gene3D" id="3.40.50.1820">
    <property type="entry name" value="alpha/beta hydrolase"/>
    <property type="match status" value="1"/>
</dbReference>
<reference evidence="3 4" key="1">
    <citation type="submission" date="2018-12" db="EMBL/GenBank/DDBJ databases">
        <authorList>
            <person name="Tiukova I."/>
            <person name="Dainat J."/>
        </authorList>
    </citation>
    <scope>NUCLEOTIDE SEQUENCE [LARGE SCALE GENOMIC DNA]</scope>
</reference>